<feature type="region of interest" description="Disordered" evidence="1">
    <location>
        <begin position="12"/>
        <end position="246"/>
    </location>
</feature>
<dbReference type="RefSeq" id="WP_076598085.1">
    <property type="nucleotide sequence ID" value="NZ_CP046976.1"/>
</dbReference>
<evidence type="ECO:0000313" key="4">
    <source>
        <dbReference type="Proteomes" id="UP000186292"/>
    </source>
</evidence>
<keyword evidence="2" id="KW-0472">Membrane</keyword>
<dbReference type="Proteomes" id="UP000186292">
    <property type="component" value="Unassembled WGS sequence"/>
</dbReference>
<feature type="compositionally biased region" description="Low complexity" evidence="1">
    <location>
        <begin position="110"/>
        <end position="139"/>
    </location>
</feature>
<dbReference type="OrthoDB" id="4428195at2"/>
<dbReference type="STRING" id="1161099.SAMN05444817_10170"/>
<accession>A0A1N7IMW5</accession>
<proteinExistence type="predicted"/>
<feature type="compositionally biased region" description="Basic and acidic residues" evidence="1">
    <location>
        <begin position="66"/>
        <end position="109"/>
    </location>
</feature>
<feature type="compositionally biased region" description="Basic and acidic residues" evidence="1">
    <location>
        <begin position="15"/>
        <end position="24"/>
    </location>
</feature>
<gene>
    <name evidence="3" type="ORF">SAMN05444817_10170</name>
</gene>
<sequence length="342" mass="36288">MADKQLTVAELMARAQKENPDSQPRRRRRRSLDEGGVSVAELTGSLKKVEARPAEVKHSSVPIDAEAEKPKTEKPAPKTEAPKPAPKAEKLAPKTEKVEQPKPAEKPAEKASASVKVEPAKPASPAKPAQPKPQATSAKVEPKPAPKPTPAPTKRAADDQPKSAPKPEPKKPQPKDEPTSRGSFAAVAPQPSKTEQTGPITRVVTLDEKGEGDVDKRASVEEISDAAVTQESPVVRDEDLREEPTRVPDGQELVEEDNSVNPILLVLLVFAGLVVGVLMFLGFQYLWESFTPILVGVLAAAVTAGVVLLVRAMKTGRDALTMTLAAIAGAAMTFGPAAVTVL</sequence>
<feature type="compositionally biased region" description="Basic and acidic residues" evidence="1">
    <location>
        <begin position="234"/>
        <end position="246"/>
    </location>
</feature>
<reference evidence="4" key="1">
    <citation type="submission" date="2017-01" db="EMBL/GenBank/DDBJ databases">
        <authorList>
            <person name="Varghese N."/>
            <person name="Submissions S."/>
        </authorList>
    </citation>
    <scope>NUCLEOTIDE SEQUENCE [LARGE SCALE GENOMIC DNA]</scope>
    <source>
        <strain evidence="4">DSM 44531</strain>
    </source>
</reference>
<feature type="transmembrane region" description="Helical" evidence="2">
    <location>
        <begin position="319"/>
        <end position="339"/>
    </location>
</feature>
<name>A0A1N7IMW5_9CORY</name>
<keyword evidence="2" id="KW-0812">Transmembrane</keyword>
<keyword evidence="2" id="KW-1133">Transmembrane helix</keyword>
<dbReference type="PRINTS" id="PR01217">
    <property type="entry name" value="PRICHEXTENSN"/>
</dbReference>
<evidence type="ECO:0000313" key="3">
    <source>
        <dbReference type="EMBL" id="SIS38392.1"/>
    </source>
</evidence>
<evidence type="ECO:0000256" key="2">
    <source>
        <dbReference type="SAM" id="Phobius"/>
    </source>
</evidence>
<feature type="compositionally biased region" description="Basic and acidic residues" evidence="1">
    <location>
        <begin position="155"/>
        <end position="179"/>
    </location>
</feature>
<organism evidence="3 4">
    <name type="scientific">Corynebacterium appendicis CIP 107643</name>
    <dbReference type="NCBI Taxonomy" id="1161099"/>
    <lineage>
        <taxon>Bacteria</taxon>
        <taxon>Bacillati</taxon>
        <taxon>Actinomycetota</taxon>
        <taxon>Actinomycetes</taxon>
        <taxon>Mycobacteriales</taxon>
        <taxon>Corynebacteriaceae</taxon>
        <taxon>Corynebacterium</taxon>
    </lineage>
</organism>
<evidence type="ECO:0000256" key="1">
    <source>
        <dbReference type="SAM" id="MobiDB-lite"/>
    </source>
</evidence>
<feature type="transmembrane region" description="Helical" evidence="2">
    <location>
        <begin position="293"/>
        <end position="312"/>
    </location>
</feature>
<dbReference type="AlphaFoldDB" id="A0A1N7IMW5"/>
<feature type="transmembrane region" description="Helical" evidence="2">
    <location>
        <begin position="263"/>
        <end position="287"/>
    </location>
</feature>
<feature type="compositionally biased region" description="Basic and acidic residues" evidence="1">
    <location>
        <begin position="47"/>
        <end position="58"/>
    </location>
</feature>
<protein>
    <submittedName>
        <fullName evidence="3">Uncharacterized protein</fullName>
    </submittedName>
</protein>
<dbReference type="EMBL" id="FTOF01000001">
    <property type="protein sequence ID" value="SIS38392.1"/>
    <property type="molecule type" value="Genomic_DNA"/>
</dbReference>
<feature type="compositionally biased region" description="Basic and acidic residues" evidence="1">
    <location>
        <begin position="205"/>
        <end position="220"/>
    </location>
</feature>
<keyword evidence="4" id="KW-1185">Reference proteome</keyword>
<dbReference type="SUPFAM" id="SSF82866">
    <property type="entry name" value="Multidrug efflux transporter AcrB transmembrane domain"/>
    <property type="match status" value="1"/>
</dbReference>